<dbReference type="Pfam" id="PF01850">
    <property type="entry name" value="PIN"/>
    <property type="match status" value="1"/>
</dbReference>
<accession>A0A6S6TCK6</accession>
<dbReference type="InterPro" id="IPR041705">
    <property type="entry name" value="PIN_Sll0205"/>
</dbReference>
<reference evidence="2" key="1">
    <citation type="submission" date="2020-01" db="EMBL/GenBank/DDBJ databases">
        <authorList>
            <person name="Meier V. D."/>
            <person name="Meier V D."/>
        </authorList>
    </citation>
    <scope>NUCLEOTIDE SEQUENCE</scope>
    <source>
        <strain evidence="2">HLG_WM_MAG_05</strain>
    </source>
</reference>
<dbReference type="Gene3D" id="3.40.50.1010">
    <property type="entry name" value="5'-nuclease"/>
    <property type="match status" value="1"/>
</dbReference>
<name>A0A6S6TCK6_9BACT</name>
<evidence type="ECO:0000259" key="1">
    <source>
        <dbReference type="Pfam" id="PF01850"/>
    </source>
</evidence>
<feature type="domain" description="PIN" evidence="1">
    <location>
        <begin position="3"/>
        <end position="125"/>
    </location>
</feature>
<dbReference type="CDD" id="cd09872">
    <property type="entry name" value="PIN_Sll0205-like"/>
    <property type="match status" value="1"/>
</dbReference>
<dbReference type="InterPro" id="IPR052919">
    <property type="entry name" value="TA_system_RNase"/>
</dbReference>
<organism evidence="2">
    <name type="scientific">uncultured Sulfurovum sp</name>
    <dbReference type="NCBI Taxonomy" id="269237"/>
    <lineage>
        <taxon>Bacteria</taxon>
        <taxon>Pseudomonadati</taxon>
        <taxon>Campylobacterota</taxon>
        <taxon>Epsilonproteobacteria</taxon>
        <taxon>Campylobacterales</taxon>
        <taxon>Sulfurovaceae</taxon>
        <taxon>Sulfurovum</taxon>
        <taxon>environmental samples</taxon>
    </lineage>
</organism>
<evidence type="ECO:0000313" key="2">
    <source>
        <dbReference type="EMBL" id="CAA6812636.1"/>
    </source>
</evidence>
<gene>
    <name evidence="2" type="ORF">HELGO_WM15279</name>
</gene>
<proteinExistence type="predicted"/>
<dbReference type="InterPro" id="IPR029060">
    <property type="entry name" value="PIN-like_dom_sf"/>
</dbReference>
<dbReference type="PANTHER" id="PTHR36173:SF2">
    <property type="entry name" value="RIBONUCLEASE VAPC16"/>
    <property type="match status" value="1"/>
</dbReference>
<sequence>MNYIIDTHIFLWLLFEPTKVPEPILKTLKDSSNNVSITSISFWEISLKFNLGKLELNGTTPEELPSLAQKMGLDLEQIATQEMASFHKLEKNSTHKDPFDRIIIWHCISHKKVLISLDGKFNDYEKFGLKVLK</sequence>
<dbReference type="PANTHER" id="PTHR36173">
    <property type="entry name" value="RIBONUCLEASE VAPC16-RELATED"/>
    <property type="match status" value="1"/>
</dbReference>
<dbReference type="SUPFAM" id="SSF88723">
    <property type="entry name" value="PIN domain-like"/>
    <property type="match status" value="1"/>
</dbReference>
<dbReference type="AlphaFoldDB" id="A0A6S6TCK6"/>
<dbReference type="InterPro" id="IPR002716">
    <property type="entry name" value="PIN_dom"/>
</dbReference>
<protein>
    <submittedName>
        <fullName evidence="2">PIN domain nuclease, a component of toxin-antitoxin system (PIN domain)</fullName>
    </submittedName>
</protein>
<dbReference type="EMBL" id="CACVAU010000040">
    <property type="protein sequence ID" value="CAA6812636.1"/>
    <property type="molecule type" value="Genomic_DNA"/>
</dbReference>